<gene>
    <name evidence="1" type="ORF">ACOLOM_LOCUS13404</name>
</gene>
<evidence type="ECO:0000313" key="1">
    <source>
        <dbReference type="EMBL" id="CAG8765027.1"/>
    </source>
</evidence>
<feature type="non-terminal residue" evidence="1">
    <location>
        <position position="1"/>
    </location>
</feature>
<feature type="non-terminal residue" evidence="1">
    <location>
        <position position="56"/>
    </location>
</feature>
<reference evidence="1" key="1">
    <citation type="submission" date="2021-06" db="EMBL/GenBank/DDBJ databases">
        <authorList>
            <person name="Kallberg Y."/>
            <person name="Tangrot J."/>
            <person name="Rosling A."/>
        </authorList>
    </citation>
    <scope>NUCLEOTIDE SEQUENCE</scope>
    <source>
        <strain evidence="1">CL356</strain>
    </source>
</reference>
<keyword evidence="2" id="KW-1185">Reference proteome</keyword>
<organism evidence="1 2">
    <name type="scientific">Acaulospora colombiana</name>
    <dbReference type="NCBI Taxonomy" id="27376"/>
    <lineage>
        <taxon>Eukaryota</taxon>
        <taxon>Fungi</taxon>
        <taxon>Fungi incertae sedis</taxon>
        <taxon>Mucoromycota</taxon>
        <taxon>Glomeromycotina</taxon>
        <taxon>Glomeromycetes</taxon>
        <taxon>Diversisporales</taxon>
        <taxon>Acaulosporaceae</taxon>
        <taxon>Acaulospora</taxon>
    </lineage>
</organism>
<dbReference type="EMBL" id="CAJVPT010061268">
    <property type="protein sequence ID" value="CAG8765027.1"/>
    <property type="molecule type" value="Genomic_DNA"/>
</dbReference>
<evidence type="ECO:0000313" key="2">
    <source>
        <dbReference type="Proteomes" id="UP000789525"/>
    </source>
</evidence>
<sequence>DGARGLLRCPLCGWLKEPEATSINKQAEARIKALREGVEHKTLAGEGPRVEQDKER</sequence>
<comment type="caution">
    <text evidence="1">The sequence shown here is derived from an EMBL/GenBank/DDBJ whole genome shotgun (WGS) entry which is preliminary data.</text>
</comment>
<name>A0ACA9QSY3_9GLOM</name>
<protein>
    <submittedName>
        <fullName evidence="1">3857_t:CDS:1</fullName>
    </submittedName>
</protein>
<dbReference type="Proteomes" id="UP000789525">
    <property type="component" value="Unassembled WGS sequence"/>
</dbReference>
<accession>A0ACA9QSY3</accession>
<proteinExistence type="predicted"/>